<dbReference type="SUPFAM" id="SSF55331">
    <property type="entry name" value="Tautomerase/MIF"/>
    <property type="match status" value="1"/>
</dbReference>
<name>V6LVF4_9EUKA</name>
<keyword evidence="5" id="KW-0413">Isomerase</keyword>
<reference evidence="13 14" key="1">
    <citation type="journal article" date="2014" name="PLoS Genet.">
        <title>The Genome of Spironucleus salmonicida Highlights a Fish Pathogen Adapted to Fluctuating Environments.</title>
        <authorList>
            <person name="Xu F."/>
            <person name="Jerlstrom-Hultqvist J."/>
            <person name="Einarsson E."/>
            <person name="Astvaldsson A."/>
            <person name="Svard S.G."/>
            <person name="Andersson J.O."/>
        </authorList>
    </citation>
    <scope>NUCLEOTIDE SEQUENCE</scope>
    <source>
        <strain evidence="14">ATCC 50377</strain>
    </source>
</reference>
<dbReference type="Proteomes" id="UP000018208">
    <property type="component" value="Unassembled WGS sequence"/>
</dbReference>
<evidence type="ECO:0000256" key="10">
    <source>
        <dbReference type="ARBA" id="ARBA00041631"/>
    </source>
</evidence>
<comment type="catalytic activity">
    <reaction evidence="6">
        <text>3-phenylpyruvate = enol-phenylpyruvate</text>
        <dbReference type="Rhea" id="RHEA:17097"/>
        <dbReference type="ChEBI" id="CHEBI:16815"/>
        <dbReference type="ChEBI" id="CHEBI:18005"/>
        <dbReference type="EC" id="5.3.2.1"/>
    </reaction>
</comment>
<comment type="catalytic activity">
    <reaction evidence="7">
        <text>L-dopachrome = 5,6-dihydroxyindole-2-carboxylate</text>
        <dbReference type="Rhea" id="RHEA:13041"/>
        <dbReference type="ChEBI" id="CHEBI:16875"/>
        <dbReference type="ChEBI" id="CHEBI:57509"/>
        <dbReference type="EC" id="5.3.3.12"/>
    </reaction>
</comment>
<keyword evidence="15" id="KW-1185">Reference proteome</keyword>
<dbReference type="InterPro" id="IPR001398">
    <property type="entry name" value="Macrophage_inhib_fac"/>
</dbReference>
<keyword evidence="4" id="KW-0964">Secreted</keyword>
<evidence type="ECO:0000313" key="15">
    <source>
        <dbReference type="Proteomes" id="UP000018208"/>
    </source>
</evidence>
<evidence type="ECO:0000256" key="3">
    <source>
        <dbReference type="ARBA" id="ARBA00022514"/>
    </source>
</evidence>
<dbReference type="EC" id="5.3.3.12" evidence="8"/>
<dbReference type="GO" id="GO:0005615">
    <property type="term" value="C:extracellular space"/>
    <property type="evidence" value="ECO:0007669"/>
    <property type="project" value="UniProtKB-KW"/>
</dbReference>
<dbReference type="EC" id="5.3.2.1" evidence="9"/>
<dbReference type="GO" id="GO:0004167">
    <property type="term" value="F:dopachrome isomerase activity"/>
    <property type="evidence" value="ECO:0007669"/>
    <property type="project" value="UniProtKB-EC"/>
</dbReference>
<protein>
    <recommendedName>
        <fullName evidence="12">L-dopachrome isomerase</fullName>
        <ecNumber evidence="9">5.3.2.1</ecNumber>
        <ecNumber evidence="8">5.3.3.12</ecNumber>
    </recommendedName>
    <alternativeName>
        <fullName evidence="10">L-dopachrome tautomerase</fullName>
    </alternativeName>
    <alternativeName>
        <fullName evidence="11">Phenylpyruvate tautomerase</fullName>
    </alternativeName>
</protein>
<evidence type="ECO:0000313" key="13">
    <source>
        <dbReference type="EMBL" id="EST48213.1"/>
    </source>
</evidence>
<evidence type="ECO:0000256" key="4">
    <source>
        <dbReference type="ARBA" id="ARBA00022525"/>
    </source>
</evidence>
<dbReference type="InterPro" id="IPR014347">
    <property type="entry name" value="Tautomerase/MIF_sf"/>
</dbReference>
<evidence type="ECO:0000256" key="11">
    <source>
        <dbReference type="ARBA" id="ARBA00041912"/>
    </source>
</evidence>
<organism evidence="13">
    <name type="scientific">Spironucleus salmonicida</name>
    <dbReference type="NCBI Taxonomy" id="348837"/>
    <lineage>
        <taxon>Eukaryota</taxon>
        <taxon>Metamonada</taxon>
        <taxon>Diplomonadida</taxon>
        <taxon>Hexamitidae</taxon>
        <taxon>Hexamitinae</taxon>
        <taxon>Spironucleus</taxon>
    </lineage>
</organism>
<evidence type="ECO:0000256" key="6">
    <source>
        <dbReference type="ARBA" id="ARBA00036735"/>
    </source>
</evidence>
<dbReference type="Pfam" id="PF01187">
    <property type="entry name" value="MIF"/>
    <property type="match status" value="1"/>
</dbReference>
<evidence type="ECO:0000313" key="14">
    <source>
        <dbReference type="EMBL" id="KAH0571690.1"/>
    </source>
</evidence>
<dbReference type="EMBL" id="AUWU02000006">
    <property type="protein sequence ID" value="KAH0571690.1"/>
    <property type="molecule type" value="Genomic_DNA"/>
</dbReference>
<evidence type="ECO:0000256" key="5">
    <source>
        <dbReference type="ARBA" id="ARBA00023235"/>
    </source>
</evidence>
<comment type="subcellular location">
    <subcellularLocation>
        <location evidence="1">Secreted</location>
    </subcellularLocation>
</comment>
<dbReference type="PANTHER" id="PTHR11954">
    <property type="entry name" value="D-DOPACHROME DECARBOXYLASE"/>
    <property type="match status" value="1"/>
</dbReference>
<dbReference type="GO" id="GO:0005125">
    <property type="term" value="F:cytokine activity"/>
    <property type="evidence" value="ECO:0007669"/>
    <property type="project" value="UniProtKB-KW"/>
</dbReference>
<dbReference type="OrthoDB" id="255819at2759"/>
<accession>V6LVF4</accession>
<dbReference type="AlphaFoldDB" id="V6LVF4"/>
<dbReference type="VEuPathDB" id="GiardiaDB:SS50377_25880"/>
<proteinExistence type="inferred from homology"/>
<evidence type="ECO:0000256" key="9">
    <source>
        <dbReference type="ARBA" id="ARBA00039086"/>
    </source>
</evidence>
<dbReference type="PANTHER" id="PTHR11954:SF6">
    <property type="entry name" value="MACROPHAGE MIGRATION INHIBITORY FACTOR"/>
    <property type="match status" value="1"/>
</dbReference>
<sequence length="113" mass="12266">MPYIQIESNIQPKDQKAFVDKITNAVSKATDVAVERYMTSFKIAEMSLSGSAAPCAGIILNAISSISPEKNKLTMGVICSVFDAEMGIGKDRIYVVFNEISGQNWGLRGTTKD</sequence>
<evidence type="ECO:0000256" key="7">
    <source>
        <dbReference type="ARBA" id="ARBA00036823"/>
    </source>
</evidence>
<comment type="similarity">
    <text evidence="2">Belongs to the MIF family.</text>
</comment>
<gene>
    <name evidence="13" type="ORF">SS50377_11654</name>
    <name evidence="14" type="ORF">SS50377_25880</name>
</gene>
<evidence type="ECO:0000256" key="8">
    <source>
        <dbReference type="ARBA" id="ARBA00038932"/>
    </source>
</evidence>
<evidence type="ECO:0000256" key="12">
    <source>
        <dbReference type="ARBA" id="ARBA00042730"/>
    </source>
</evidence>
<dbReference type="Gene3D" id="3.30.429.10">
    <property type="entry name" value="Macrophage Migration Inhibitory Factor"/>
    <property type="match status" value="1"/>
</dbReference>
<evidence type="ECO:0000256" key="2">
    <source>
        <dbReference type="ARBA" id="ARBA00005851"/>
    </source>
</evidence>
<reference evidence="14" key="2">
    <citation type="submission" date="2020-12" db="EMBL/GenBank/DDBJ databases">
        <title>New Spironucleus salmonicida genome in near-complete chromosomes.</title>
        <authorList>
            <person name="Xu F."/>
            <person name="Kurt Z."/>
            <person name="Jimenez-Gonzalez A."/>
            <person name="Astvaldsson A."/>
            <person name="Andersson J.O."/>
            <person name="Svard S.G."/>
        </authorList>
    </citation>
    <scope>NUCLEOTIDE SEQUENCE</scope>
    <source>
        <strain evidence="14">ATCC 50377</strain>
    </source>
</reference>
<dbReference type="GO" id="GO:0050178">
    <property type="term" value="F:phenylpyruvate tautomerase activity"/>
    <property type="evidence" value="ECO:0007669"/>
    <property type="project" value="UniProtKB-EC"/>
</dbReference>
<keyword evidence="3" id="KW-0202">Cytokine</keyword>
<dbReference type="EMBL" id="KI545997">
    <property type="protein sequence ID" value="EST48213.1"/>
    <property type="molecule type" value="Genomic_DNA"/>
</dbReference>
<evidence type="ECO:0000256" key="1">
    <source>
        <dbReference type="ARBA" id="ARBA00004613"/>
    </source>
</evidence>